<accession>A0A210PKM6</accession>
<comment type="caution">
    <text evidence="4">The sequence shown here is derived from an EMBL/GenBank/DDBJ whole genome shotgun (WGS) entry which is preliminary data.</text>
</comment>
<dbReference type="InterPro" id="IPR000864">
    <property type="entry name" value="Prot_inh_pot1"/>
</dbReference>
<evidence type="ECO:0000256" key="2">
    <source>
        <dbReference type="ARBA" id="ARBA00022690"/>
    </source>
</evidence>
<dbReference type="PANTHER" id="PTHR33091:SF73">
    <property type="entry name" value="INHIBITOR OF TRYPSIN AND HAGEMAN FACTOR-LIKE"/>
    <property type="match status" value="1"/>
</dbReference>
<keyword evidence="2" id="KW-0646">Protease inhibitor</keyword>
<organism evidence="4 5">
    <name type="scientific">Mizuhopecten yessoensis</name>
    <name type="common">Japanese scallop</name>
    <name type="synonym">Patinopecten yessoensis</name>
    <dbReference type="NCBI Taxonomy" id="6573"/>
    <lineage>
        <taxon>Eukaryota</taxon>
        <taxon>Metazoa</taxon>
        <taxon>Spiralia</taxon>
        <taxon>Lophotrochozoa</taxon>
        <taxon>Mollusca</taxon>
        <taxon>Bivalvia</taxon>
        <taxon>Autobranchia</taxon>
        <taxon>Pteriomorphia</taxon>
        <taxon>Pectinida</taxon>
        <taxon>Pectinoidea</taxon>
        <taxon>Pectinidae</taxon>
        <taxon>Mizuhopecten</taxon>
    </lineage>
</organism>
<dbReference type="PANTHER" id="PTHR33091">
    <property type="entry name" value="PROTEIN, PUTATIVE, EXPRESSED-RELATED"/>
    <property type="match status" value="1"/>
</dbReference>
<dbReference type="GO" id="GO:0004867">
    <property type="term" value="F:serine-type endopeptidase inhibitor activity"/>
    <property type="evidence" value="ECO:0007669"/>
    <property type="project" value="UniProtKB-KW"/>
</dbReference>
<dbReference type="STRING" id="6573.A0A210PKM6"/>
<dbReference type="SUPFAM" id="SSF54654">
    <property type="entry name" value="CI-2 family of serine protease inhibitors"/>
    <property type="match status" value="1"/>
</dbReference>
<dbReference type="GO" id="GO:0009611">
    <property type="term" value="P:response to wounding"/>
    <property type="evidence" value="ECO:0007669"/>
    <property type="project" value="InterPro"/>
</dbReference>
<comment type="similarity">
    <text evidence="1">Belongs to the protease inhibitor I13 (potato type I serine protease inhibitor) family.</text>
</comment>
<dbReference type="Proteomes" id="UP000242188">
    <property type="component" value="Unassembled WGS sequence"/>
</dbReference>
<dbReference type="EMBL" id="NEDP02051550">
    <property type="protein sequence ID" value="OWF37035.1"/>
    <property type="molecule type" value="Genomic_DNA"/>
</dbReference>
<keyword evidence="5" id="KW-1185">Reference proteome</keyword>
<reference evidence="4 5" key="1">
    <citation type="journal article" date="2017" name="Nat. Ecol. Evol.">
        <title>Scallop genome provides insights into evolution of bilaterian karyotype and development.</title>
        <authorList>
            <person name="Wang S."/>
            <person name="Zhang J."/>
            <person name="Jiao W."/>
            <person name="Li J."/>
            <person name="Xun X."/>
            <person name="Sun Y."/>
            <person name="Guo X."/>
            <person name="Huan P."/>
            <person name="Dong B."/>
            <person name="Zhang L."/>
            <person name="Hu X."/>
            <person name="Sun X."/>
            <person name="Wang J."/>
            <person name="Zhao C."/>
            <person name="Wang Y."/>
            <person name="Wang D."/>
            <person name="Huang X."/>
            <person name="Wang R."/>
            <person name="Lv J."/>
            <person name="Li Y."/>
            <person name="Zhang Z."/>
            <person name="Liu B."/>
            <person name="Lu W."/>
            <person name="Hui Y."/>
            <person name="Liang J."/>
            <person name="Zhou Z."/>
            <person name="Hou R."/>
            <person name="Li X."/>
            <person name="Liu Y."/>
            <person name="Li H."/>
            <person name="Ning X."/>
            <person name="Lin Y."/>
            <person name="Zhao L."/>
            <person name="Xing Q."/>
            <person name="Dou J."/>
            <person name="Li Y."/>
            <person name="Mao J."/>
            <person name="Guo H."/>
            <person name="Dou H."/>
            <person name="Li T."/>
            <person name="Mu C."/>
            <person name="Jiang W."/>
            <person name="Fu Q."/>
            <person name="Fu X."/>
            <person name="Miao Y."/>
            <person name="Liu J."/>
            <person name="Yu Q."/>
            <person name="Li R."/>
            <person name="Liao H."/>
            <person name="Li X."/>
            <person name="Kong Y."/>
            <person name="Jiang Z."/>
            <person name="Chourrout D."/>
            <person name="Li R."/>
            <person name="Bao Z."/>
        </authorList>
    </citation>
    <scope>NUCLEOTIDE SEQUENCE [LARGE SCALE GENOMIC DNA]</scope>
    <source>
        <strain evidence="4 5">PY_sf001</strain>
    </source>
</reference>
<evidence type="ECO:0000313" key="5">
    <source>
        <dbReference type="Proteomes" id="UP000242188"/>
    </source>
</evidence>
<evidence type="ECO:0000256" key="1">
    <source>
        <dbReference type="ARBA" id="ARBA00008210"/>
    </source>
</evidence>
<gene>
    <name evidence="4" type="ORF">KP79_PYT02369</name>
</gene>
<sequence>MSICQGKYSWPELVGVSGEVAVKVIEKENSLVTAFILPINQPVGGPFFCNRVRVFVDADGIVVVVPVIG</sequence>
<evidence type="ECO:0000256" key="3">
    <source>
        <dbReference type="ARBA" id="ARBA00022900"/>
    </source>
</evidence>
<keyword evidence="3" id="KW-0722">Serine protease inhibitor</keyword>
<name>A0A210PKM6_MIZYE</name>
<dbReference type="Gene3D" id="3.30.10.10">
    <property type="entry name" value="Trypsin Inhibitor V, subunit A"/>
    <property type="match status" value="1"/>
</dbReference>
<dbReference type="PROSITE" id="PS00285">
    <property type="entry name" value="POTATO_INHIBITOR"/>
    <property type="match status" value="1"/>
</dbReference>
<dbReference type="Pfam" id="PF00280">
    <property type="entry name" value="potato_inhibit"/>
    <property type="match status" value="1"/>
</dbReference>
<evidence type="ECO:0000313" key="4">
    <source>
        <dbReference type="EMBL" id="OWF37035.1"/>
    </source>
</evidence>
<protein>
    <submittedName>
        <fullName evidence="4">Glu S.griseus protease inhibitor</fullName>
    </submittedName>
</protein>
<dbReference type="InterPro" id="IPR036354">
    <property type="entry name" value="Prot_inh_pot1_sf"/>
</dbReference>
<proteinExistence type="inferred from homology"/>
<dbReference type="AlphaFoldDB" id="A0A210PKM6"/>